<dbReference type="InterPro" id="IPR008927">
    <property type="entry name" value="6-PGluconate_DH-like_C_sf"/>
</dbReference>
<dbReference type="InterPro" id="IPR001732">
    <property type="entry name" value="UDP-Glc/GDP-Man_DH_N"/>
</dbReference>
<dbReference type="GO" id="GO:0051287">
    <property type="term" value="F:NAD binding"/>
    <property type="evidence" value="ECO:0007669"/>
    <property type="project" value="InterPro"/>
</dbReference>
<feature type="domain" description="UDP-glucose/GDP-mannose dehydrogenase C-terminal" evidence="8">
    <location>
        <begin position="323"/>
        <end position="424"/>
    </location>
</feature>
<gene>
    <name evidence="9" type="ORF">D9Q81_03395</name>
</gene>
<accession>A0A3R9PAQ9</accession>
<evidence type="ECO:0000259" key="8">
    <source>
        <dbReference type="SMART" id="SM00984"/>
    </source>
</evidence>
<dbReference type="PIRSF" id="PIRSF500136">
    <property type="entry name" value="UDP_ManNAc_DH"/>
    <property type="match status" value="1"/>
</dbReference>
<dbReference type="GO" id="GO:0089714">
    <property type="term" value="F:UDP-N-acetyl-D-mannosamine dehydrogenase activity"/>
    <property type="evidence" value="ECO:0007669"/>
    <property type="project" value="UniProtKB-EC"/>
</dbReference>
<dbReference type="InterPro" id="IPR028359">
    <property type="entry name" value="UDP_ManNAc/GlcNAc_DH"/>
</dbReference>
<dbReference type="Pfam" id="PF00984">
    <property type="entry name" value="UDPG_MGDP_dh"/>
    <property type="match status" value="1"/>
</dbReference>
<dbReference type="PANTHER" id="PTHR43491:SF5">
    <property type="entry name" value="UDP-N-ACETYL-D-MANNOSAMINE DEHYDROGENASE"/>
    <property type="match status" value="1"/>
</dbReference>
<dbReference type="Proteomes" id="UP000278149">
    <property type="component" value="Unassembled WGS sequence"/>
</dbReference>
<comment type="similarity">
    <text evidence="7">Belongs to the UDP-glucose/GDP-mannose dehydrogenase family.</text>
</comment>
<evidence type="ECO:0000256" key="7">
    <source>
        <dbReference type="PIRNR" id="PIRNR000124"/>
    </source>
</evidence>
<dbReference type="SMART" id="SM00984">
    <property type="entry name" value="UDPG_MGDP_dh_C"/>
    <property type="match status" value="1"/>
</dbReference>
<evidence type="ECO:0000256" key="4">
    <source>
        <dbReference type="ARBA" id="ARBA00023027"/>
    </source>
</evidence>
<dbReference type="SUPFAM" id="SSF51735">
    <property type="entry name" value="NAD(P)-binding Rossmann-fold domains"/>
    <property type="match status" value="1"/>
</dbReference>
<dbReference type="InterPro" id="IPR036291">
    <property type="entry name" value="NAD(P)-bd_dom_sf"/>
</dbReference>
<proteinExistence type="inferred from homology"/>
<dbReference type="Pfam" id="PF03720">
    <property type="entry name" value="UDPG_MGDP_dh_C"/>
    <property type="match status" value="1"/>
</dbReference>
<protein>
    <recommendedName>
        <fullName evidence="2">UDP-N-acetyl-D-mannosamine dehydrogenase</fullName>
        <ecNumber evidence="1">1.1.1.336</ecNumber>
    </recommendedName>
    <alternativeName>
        <fullName evidence="5">UDP-ManNAc 6-dehydrogenase</fullName>
    </alternativeName>
</protein>
<dbReference type="Pfam" id="PF03721">
    <property type="entry name" value="UDPG_MGDP_dh_N"/>
    <property type="match status" value="1"/>
</dbReference>
<keyword evidence="3" id="KW-0560">Oxidoreductase</keyword>
<dbReference type="PIRSF" id="PIRSF000124">
    <property type="entry name" value="UDPglc_GDPman_dh"/>
    <property type="match status" value="1"/>
</dbReference>
<evidence type="ECO:0000256" key="1">
    <source>
        <dbReference type="ARBA" id="ARBA00012935"/>
    </source>
</evidence>
<dbReference type="InterPro" id="IPR014026">
    <property type="entry name" value="UDP-Glc/GDP-Man_DH_dimer"/>
</dbReference>
<dbReference type="NCBIfam" id="TIGR03026">
    <property type="entry name" value="NDP-sugDHase"/>
    <property type="match status" value="1"/>
</dbReference>
<dbReference type="SUPFAM" id="SSF52413">
    <property type="entry name" value="UDP-glucose/GDP-mannose dehydrogenase C-terminal domain"/>
    <property type="match status" value="1"/>
</dbReference>
<reference evidence="9 10" key="1">
    <citation type="submission" date="2018-10" db="EMBL/GenBank/DDBJ databases">
        <title>Co-occurring genomic capacity for anaerobic methane metabolism and dissimilatory sulfite reduction discovered in the Korarchaeota.</title>
        <authorList>
            <person name="Mckay L.J."/>
            <person name="Dlakic M."/>
            <person name="Fields M.W."/>
            <person name="Delmont T.O."/>
            <person name="Eren A.M."/>
            <person name="Jay Z.J."/>
            <person name="Klingelsmith K.B."/>
            <person name="Rusch D.B."/>
            <person name="Inskeep W.P."/>
        </authorList>
    </citation>
    <scope>NUCLEOTIDE SEQUENCE [LARGE SCALE GENOMIC DNA]</scope>
    <source>
        <strain evidence="9 10">WS</strain>
    </source>
</reference>
<dbReference type="EC" id="1.1.1.336" evidence="1"/>
<name>A0A3R9PAQ9_9CREN</name>
<dbReference type="GO" id="GO:0000271">
    <property type="term" value="P:polysaccharide biosynthetic process"/>
    <property type="evidence" value="ECO:0007669"/>
    <property type="project" value="InterPro"/>
</dbReference>
<dbReference type="GO" id="GO:0016628">
    <property type="term" value="F:oxidoreductase activity, acting on the CH-CH group of donors, NAD or NADP as acceptor"/>
    <property type="evidence" value="ECO:0007669"/>
    <property type="project" value="InterPro"/>
</dbReference>
<comment type="caution">
    <text evidence="9">The sequence shown here is derived from an EMBL/GenBank/DDBJ whole genome shotgun (WGS) entry which is preliminary data.</text>
</comment>
<dbReference type="InterPro" id="IPR017476">
    <property type="entry name" value="UDP-Glc/GDP-Man"/>
</dbReference>
<keyword evidence="4" id="KW-0520">NAD</keyword>
<evidence type="ECO:0000256" key="2">
    <source>
        <dbReference type="ARBA" id="ARBA00016796"/>
    </source>
</evidence>
<evidence type="ECO:0000256" key="5">
    <source>
        <dbReference type="ARBA" id="ARBA00030172"/>
    </source>
</evidence>
<dbReference type="AlphaFoldDB" id="A0A3R9PAQ9"/>
<dbReference type="InterPro" id="IPR036220">
    <property type="entry name" value="UDP-Glc/GDP-Man_DH_C_sf"/>
</dbReference>
<dbReference type="InterPro" id="IPR014027">
    <property type="entry name" value="UDP-Glc/GDP-Man_DH_C"/>
</dbReference>
<dbReference type="PANTHER" id="PTHR43491">
    <property type="entry name" value="UDP-N-ACETYL-D-MANNOSAMINE DEHYDROGENASE"/>
    <property type="match status" value="1"/>
</dbReference>
<evidence type="ECO:0000256" key="3">
    <source>
        <dbReference type="ARBA" id="ARBA00023002"/>
    </source>
</evidence>
<evidence type="ECO:0000313" key="10">
    <source>
        <dbReference type="Proteomes" id="UP000278149"/>
    </source>
</evidence>
<organism evidence="9 10">
    <name type="scientific">Candidatus Korarchaeum cryptofilum</name>
    <dbReference type="NCBI Taxonomy" id="498846"/>
    <lineage>
        <taxon>Archaea</taxon>
        <taxon>Thermoproteota</taxon>
        <taxon>Candidatus Korarchaeia</taxon>
        <taxon>Candidatus Korarchaeales</taxon>
        <taxon>Candidatus Korarchaeaceae</taxon>
        <taxon>Candidatus Korarchaeum</taxon>
    </lineage>
</organism>
<sequence>MGLRTGRITVAVYGIGHVGASILAAWLLAGARGIGVDKDEGKVGALNKGESPVNEPCLSEIFGKAKLEGRLYATSDGKEASAKSDVKIIAVPSMMADGKPDLSAISSVAESIASGLKRGDLVILESSVPPGTTRYLLKPILEEKSGLSLGEFGLAYSPERISEGRALRDIVESYPKIIGGVDERSGEIASILYSVISKRGVIRVSNELVAEFEKLAEGVYRDVNIALANELAILCRKLGIDYEEVAKAANSQPYSNLHKPGTGVGGLCIPIYPKFLIWKAKSVGFELNLTSTARGINEFMPKEVAELVREGVSRLGLKNPKIAILGLSFRGDIGDPRLSPTYELVKELLSMGFENLVVQDPFISEDEKLSSMGVRLVNDMEEILGADVVVISTDHSIYKMSVSELFSMSEKIRLIVDGRDLMEVDRIPAGRAYVGVGRPWRFR</sequence>
<dbReference type="EMBL" id="RCOR01000018">
    <property type="protein sequence ID" value="RSN69738.1"/>
    <property type="molecule type" value="Genomic_DNA"/>
</dbReference>
<dbReference type="SUPFAM" id="SSF48179">
    <property type="entry name" value="6-phosphogluconate dehydrogenase C-terminal domain-like"/>
    <property type="match status" value="1"/>
</dbReference>
<evidence type="ECO:0000313" key="9">
    <source>
        <dbReference type="EMBL" id="RSN69738.1"/>
    </source>
</evidence>
<comment type="catalytic activity">
    <reaction evidence="6">
        <text>UDP-N-acetyl-alpha-D-mannosamine + 2 NAD(+) + H2O = UDP-N-acetyl-alpha-D-mannosaminouronate + 2 NADH + 3 H(+)</text>
        <dbReference type="Rhea" id="RHEA:25780"/>
        <dbReference type="ChEBI" id="CHEBI:15377"/>
        <dbReference type="ChEBI" id="CHEBI:15378"/>
        <dbReference type="ChEBI" id="CHEBI:57540"/>
        <dbReference type="ChEBI" id="CHEBI:57945"/>
        <dbReference type="ChEBI" id="CHEBI:68623"/>
        <dbReference type="ChEBI" id="CHEBI:70731"/>
        <dbReference type="EC" id="1.1.1.336"/>
    </reaction>
</comment>
<dbReference type="Gene3D" id="3.40.50.720">
    <property type="entry name" value="NAD(P)-binding Rossmann-like Domain"/>
    <property type="match status" value="2"/>
</dbReference>
<evidence type="ECO:0000256" key="6">
    <source>
        <dbReference type="ARBA" id="ARBA00049130"/>
    </source>
</evidence>